<dbReference type="EMBL" id="BAAAQX010000006">
    <property type="protein sequence ID" value="GAA2207337.1"/>
    <property type="molecule type" value="Genomic_DNA"/>
</dbReference>
<reference evidence="2 3" key="1">
    <citation type="journal article" date="2019" name="Int. J. Syst. Evol. Microbiol.">
        <title>The Global Catalogue of Microorganisms (GCM) 10K type strain sequencing project: providing services to taxonomists for standard genome sequencing and annotation.</title>
        <authorList>
            <consortium name="The Broad Institute Genomics Platform"/>
            <consortium name="The Broad Institute Genome Sequencing Center for Infectious Disease"/>
            <person name="Wu L."/>
            <person name="Ma J."/>
        </authorList>
    </citation>
    <scope>NUCLEOTIDE SEQUENCE [LARGE SCALE GENOMIC DNA]</scope>
    <source>
        <strain evidence="2 3">JCM 16114</strain>
    </source>
</reference>
<dbReference type="Gene3D" id="2.60.20.10">
    <property type="entry name" value="Crystallins"/>
    <property type="match status" value="1"/>
</dbReference>
<proteinExistence type="predicted"/>
<organism evidence="2 3">
    <name type="scientific">Nonomuraea monospora</name>
    <dbReference type="NCBI Taxonomy" id="568818"/>
    <lineage>
        <taxon>Bacteria</taxon>
        <taxon>Bacillati</taxon>
        <taxon>Actinomycetota</taxon>
        <taxon>Actinomycetes</taxon>
        <taxon>Streptosporangiales</taxon>
        <taxon>Streptosporangiaceae</taxon>
        <taxon>Nonomuraea</taxon>
    </lineage>
</organism>
<accession>A0ABN3CE35</accession>
<evidence type="ECO:0000256" key="1">
    <source>
        <dbReference type="SAM" id="SignalP"/>
    </source>
</evidence>
<dbReference type="Pfam" id="PF03995">
    <property type="entry name" value="Inhibitor_I36"/>
    <property type="match status" value="1"/>
</dbReference>
<keyword evidence="1" id="KW-0732">Signal</keyword>
<feature type="signal peptide" evidence="1">
    <location>
        <begin position="1"/>
        <end position="26"/>
    </location>
</feature>
<comment type="caution">
    <text evidence="2">The sequence shown here is derived from an EMBL/GenBank/DDBJ whole genome shotgun (WGS) entry which is preliminary data.</text>
</comment>
<gene>
    <name evidence="2" type="ORF">GCM10009850_027950</name>
</gene>
<evidence type="ECO:0008006" key="4">
    <source>
        <dbReference type="Google" id="ProtNLM"/>
    </source>
</evidence>
<evidence type="ECO:0000313" key="2">
    <source>
        <dbReference type="EMBL" id="GAA2207337.1"/>
    </source>
</evidence>
<evidence type="ECO:0000313" key="3">
    <source>
        <dbReference type="Proteomes" id="UP001499843"/>
    </source>
</evidence>
<name>A0ABN3CE35_9ACTN</name>
<feature type="chain" id="PRO_5047244656" description="Peptidase inhibitor family I36" evidence="1">
    <location>
        <begin position="27"/>
        <end position="161"/>
    </location>
</feature>
<protein>
    <recommendedName>
        <fullName evidence="4">Peptidase inhibitor family I36</fullName>
    </recommendedName>
</protein>
<dbReference type="RefSeq" id="WP_344474417.1">
    <property type="nucleotide sequence ID" value="NZ_BAAAQX010000006.1"/>
</dbReference>
<sequence>MRKLRAALLAVVPAAAIFVGAPTALAQTGPADEPSVGGTSNAPVPAAPGARLAAPDGRVYIYDLRNFTGSWCGTPTNEQDYRNIGGTCPNMDNRTTSMWNNGYVETFDDVRFYRDYVYAGPNMCLGLGDSWGDLALGWELFNTGENANNKISSHIWASSCP</sequence>
<keyword evidence="3" id="KW-1185">Reference proteome</keyword>
<dbReference type="Proteomes" id="UP001499843">
    <property type="component" value="Unassembled WGS sequence"/>
</dbReference>